<protein>
    <submittedName>
        <fullName evidence="1">Uncharacterized protein</fullName>
    </submittedName>
</protein>
<dbReference type="Proteomes" id="UP000465778">
    <property type="component" value="Unassembled WGS sequence"/>
</dbReference>
<evidence type="ECO:0000313" key="2">
    <source>
        <dbReference type="Proteomes" id="UP000465778"/>
    </source>
</evidence>
<accession>A0A380XYP9</accession>
<organism evidence="1 2">
    <name type="scientific">Cytobacillus firmus</name>
    <name type="common">Bacillus firmus</name>
    <dbReference type="NCBI Taxonomy" id="1399"/>
    <lineage>
        <taxon>Bacteria</taxon>
        <taxon>Bacillati</taxon>
        <taxon>Bacillota</taxon>
        <taxon>Bacilli</taxon>
        <taxon>Bacillales</taxon>
        <taxon>Bacillaceae</taxon>
        <taxon>Cytobacillus</taxon>
    </lineage>
</organism>
<reference evidence="1 2" key="1">
    <citation type="journal article" date="2020" name="G3 (Bethesda)">
        <title>Whole Genome Sequencing and Comparative Genomics of Two Nematicidal Bacillus Strains Reveals a Wide Range of Possible Virulence Factors.</title>
        <authorList>
            <person name="Susic N."/>
            <person name="Janezic S."/>
            <person name="Rupnik M."/>
            <person name="Geric Stare B."/>
        </authorList>
    </citation>
    <scope>NUCLEOTIDE SEQUENCE [LARGE SCALE GENOMIC DNA]</scope>
    <source>
        <strain evidence="1 2">I-1582</strain>
    </source>
</reference>
<proteinExistence type="predicted"/>
<dbReference type="AlphaFoldDB" id="A0A380XYP9"/>
<sequence>MGAVRKYEKKQLASFYNIACVKHRMGTCLLVLYSLELCSEEGVKAAGFIRK</sequence>
<comment type="caution">
    <text evidence="1">The sequence shown here is derived from an EMBL/GenBank/DDBJ whole genome shotgun (WGS) entry which is preliminary data.</text>
</comment>
<dbReference type="EMBL" id="VDEM01000001">
    <property type="protein sequence ID" value="KAF0825879.1"/>
    <property type="molecule type" value="Genomic_DNA"/>
</dbReference>
<name>A0A380XYP9_CYTFI</name>
<evidence type="ECO:0000313" key="1">
    <source>
        <dbReference type="EMBL" id="KAF0825879.1"/>
    </source>
</evidence>
<gene>
    <name evidence="1" type="ORF">KIS1582_0018</name>
</gene>